<keyword evidence="8 12" id="KW-1133">Transmembrane helix</keyword>
<feature type="domain" description="ABC transporter" evidence="13">
    <location>
        <begin position="526"/>
        <end position="762"/>
    </location>
</feature>
<dbReference type="OrthoDB" id="6500128at2759"/>
<dbReference type="SUPFAM" id="SSF52540">
    <property type="entry name" value="P-loop containing nucleoside triphosphate hydrolases"/>
    <property type="match status" value="2"/>
</dbReference>
<keyword evidence="6" id="KW-0547">Nucleotide-binding</keyword>
<evidence type="ECO:0000256" key="9">
    <source>
        <dbReference type="ARBA" id="ARBA00023136"/>
    </source>
</evidence>
<evidence type="ECO:0000259" key="13">
    <source>
        <dbReference type="PROSITE" id="PS50893"/>
    </source>
</evidence>
<dbReference type="GO" id="GO:0005524">
    <property type="term" value="F:ATP binding"/>
    <property type="evidence" value="ECO:0007669"/>
    <property type="project" value="UniProtKB-KW"/>
</dbReference>
<feature type="compositionally biased region" description="Basic and acidic residues" evidence="11">
    <location>
        <begin position="82"/>
        <end position="95"/>
    </location>
</feature>
<feature type="transmembrane region" description="Helical" evidence="12">
    <location>
        <begin position="828"/>
        <end position="850"/>
    </location>
</feature>
<evidence type="ECO:0000256" key="1">
    <source>
        <dbReference type="ARBA" id="ARBA00004127"/>
    </source>
</evidence>
<keyword evidence="4 12" id="KW-0812">Transmembrane</keyword>
<dbReference type="FunFam" id="1.20.1560.10:FF:000506">
    <property type="entry name" value="Uncharacterized protein"/>
    <property type="match status" value="1"/>
</dbReference>
<evidence type="ECO:0000256" key="10">
    <source>
        <dbReference type="ARBA" id="ARBA00023180"/>
    </source>
</evidence>
<feature type="compositionally biased region" description="Acidic residues" evidence="11">
    <location>
        <begin position="72"/>
        <end position="81"/>
    </location>
</feature>
<dbReference type="CDD" id="cd18592">
    <property type="entry name" value="ABC_6TM_MRP5_8_9_D1"/>
    <property type="match status" value="1"/>
</dbReference>
<dbReference type="PANTHER" id="PTHR24223:SF447">
    <property type="entry name" value="MULTIDRUG RESISTANCE-ASSOCIATED PROTEIN 5"/>
    <property type="match status" value="1"/>
</dbReference>
<dbReference type="InterPro" id="IPR027417">
    <property type="entry name" value="P-loop_NTPase"/>
</dbReference>
<feature type="transmembrane region" description="Helical" evidence="12">
    <location>
        <begin position="325"/>
        <end position="347"/>
    </location>
</feature>
<reference evidence="16" key="1">
    <citation type="submission" date="2015-02" db="EMBL/GenBank/DDBJ databases">
        <title>Genome sequencing for Strongylocentrotus purpuratus.</title>
        <authorList>
            <person name="Murali S."/>
            <person name="Liu Y."/>
            <person name="Vee V."/>
            <person name="English A."/>
            <person name="Wang M."/>
            <person name="Skinner E."/>
            <person name="Han Y."/>
            <person name="Muzny D.M."/>
            <person name="Worley K.C."/>
            <person name="Gibbs R.A."/>
        </authorList>
    </citation>
    <scope>NUCLEOTIDE SEQUENCE</scope>
</reference>
<evidence type="ECO:0000256" key="7">
    <source>
        <dbReference type="ARBA" id="ARBA00022840"/>
    </source>
</evidence>
<dbReference type="RefSeq" id="XP_030853571.1">
    <property type="nucleotide sequence ID" value="XM_030997711.1"/>
</dbReference>
<dbReference type="GO" id="GO:0012505">
    <property type="term" value="C:endomembrane system"/>
    <property type="evidence" value="ECO:0007669"/>
    <property type="project" value="UniProtKB-SubCell"/>
</dbReference>
<comment type="similarity">
    <text evidence="2">Belongs to the ABC transporter superfamily. ABCC family. Conjugate transporter (TC 3.A.1.208) subfamily.</text>
</comment>
<dbReference type="FunFam" id="3.40.50.300:FF:004664">
    <property type="entry name" value="Uncharacterized protein"/>
    <property type="match status" value="1"/>
</dbReference>
<sequence length="1427" mass="159180">MIIEGNDPLSMTSPHRASEGDIHNDEGFGVQERSSSLEDQTVIEMDSQIDTALSYTDGKTPGELKDGRIGEQEDDPDETEQLLDKREEGDTEEQKSSNTGTKYWATGNFISVVTSQWLTPLFRAAKKRGLNDDDLYHILPVDSAEKNAKIFAQLWEEEIKHHGGNAVKASLRRVILRFVSWRILGCMLMVILSQMTVFLLSSVSIRGLLQYSADATAPVYRGILYAVSAMLFTILYNITLGANYFIAASTGVRLRGGVVALLLQKVLRLRGLHKTSMGEIVNLCVNDGNRLHDGMVFTPLVVGAPVIFICACVFTTYILGKSALIGMLVYALTYIAQFALTGGKVIYRARMMKETDQRVHTISEMLTNIKFIKMYAWEDCFERKVNELRRRELRHLVGLRILHGIQKSFNIFVPIVAVVATIMFKLFLKESLSPDQVLTYLAVIYSMRSMLTMTQYGFQYLSDILVSIPRIKNLLIQDEMLPITDSVDDRSNAIEMKSVSAAWDDCSKDKKTQCDTAWDKEDHDVIDRENGSSSDLCEACALNDVSVAVKKGSLVGVCGSIGSGKTSLLHTILQQTHILEGSIAVSGSLAYTSQQPDIFNATLRENITMFGDHCEDEVENENEAERVHREERYWEAVRVCCLSDDIAALPCGGRTEIGERGINLSGGQKHRVSLARAVYADRDIYLLDDPLSAVDTRVAEHIYTECIAGILKEKTVLLVTSNLQYLSKCDEVIVISNGRVIEQGTHTQLMTDEAEYARLLRTFGSDHDKTADDYISKQNEDESTDNGDLLANCSTRTLNEEDCLDENIEGQLVDAETQKQGAVSTGTYLAYFKYAGGILSCFLSLLLYILSPASAAFNNVWLSHWLSAGSGIPQNGTQLQSEDEQDILKNPEFHFFRDVYLYSFLSVFVICSLRIVYYVMITQRASFNLHRSLYKQVFSCPMEFFDTTPSGRVLNRFSRDIDEADNEVPNALETALWTFLSVFAGIVIVIMVFPWFIVFVAIIAIVLVYLSRMFLPAIRDIKRIENIKRSPLIGHVKATVEAQTTIRAFGMGELFIKRCNKLLDTSAVPKMLFLMGQRWLAFRLDLCVAVAQLLLGLSVVFTHNTTAAAFAGLALAYSVQFLGTLQFSVRLITITQARFTSIERITDYIKRLIPEGGTGKKHILKSDVESWPKHGNITVDSLQLKYRDNLPTVLKGISFHVNSKEKIGIVGRTGSGKSSIAVALFRLVEATSGRIHIDDLDIGSIRIRELRSRISVIPQDPVLFTGTLRFNLDPYEQYSGAQIWDALDKTYMKKSIAGIQQQLEVRVRENGSNFSTGERQLLCLARALLRNSTILFLDEATATVDAETDSLVQSTIRTAFSNCTVLTIAHRLHTVLDSDRILVLEDGTVLEMDTPAALLANPDSRLNALLSSGHDVSVNKTNHCGHN</sequence>
<dbReference type="PROSITE" id="PS50929">
    <property type="entry name" value="ABC_TM1F"/>
    <property type="match status" value="2"/>
</dbReference>
<dbReference type="InParanoid" id="A0A7M7PMA9"/>
<dbReference type="Pfam" id="PF00005">
    <property type="entry name" value="ABC_tran"/>
    <property type="match status" value="2"/>
</dbReference>
<dbReference type="EnsemblMetazoa" id="XM_030997711">
    <property type="protein sequence ID" value="XP_030853571"/>
    <property type="gene ID" value="LOC590074"/>
</dbReference>
<dbReference type="FunFam" id="3.40.50.300:FF:000074">
    <property type="entry name" value="Multidrug resistance-associated protein 5 isoform 1"/>
    <property type="match status" value="1"/>
</dbReference>
<evidence type="ECO:0000256" key="4">
    <source>
        <dbReference type="ARBA" id="ARBA00022692"/>
    </source>
</evidence>
<dbReference type="InterPro" id="IPR011527">
    <property type="entry name" value="ABC1_TM_dom"/>
</dbReference>
<dbReference type="Pfam" id="PF00664">
    <property type="entry name" value="ABC_membrane"/>
    <property type="match status" value="2"/>
</dbReference>
<dbReference type="CDD" id="cd03244">
    <property type="entry name" value="ABCC_MRP_domain2"/>
    <property type="match status" value="1"/>
</dbReference>
<dbReference type="CDD" id="cd03250">
    <property type="entry name" value="ABCC_MRP_domain1"/>
    <property type="match status" value="1"/>
</dbReference>
<feature type="domain" description="ABC transmembrane type-1" evidence="14">
    <location>
        <begin position="899"/>
        <end position="1137"/>
    </location>
</feature>
<proteinExistence type="inferred from homology"/>
<dbReference type="FunFam" id="1.20.1560.10:FF:000015">
    <property type="entry name" value="multidrug resistance-associated protein 5 isoform X1"/>
    <property type="match status" value="1"/>
</dbReference>
<evidence type="ECO:0000313" key="15">
    <source>
        <dbReference type="EnsemblMetazoa" id="XP_030853571"/>
    </source>
</evidence>
<evidence type="ECO:0000313" key="16">
    <source>
        <dbReference type="Proteomes" id="UP000007110"/>
    </source>
</evidence>
<feature type="transmembrane region" description="Helical" evidence="12">
    <location>
        <begin position="181"/>
        <end position="203"/>
    </location>
</feature>
<feature type="transmembrane region" description="Helical" evidence="12">
    <location>
        <begin position="296"/>
        <end position="319"/>
    </location>
</feature>
<evidence type="ECO:0000256" key="12">
    <source>
        <dbReference type="SAM" id="Phobius"/>
    </source>
</evidence>
<keyword evidence="16" id="KW-1185">Reference proteome</keyword>
<dbReference type="SMART" id="SM00382">
    <property type="entry name" value="AAA"/>
    <property type="match status" value="2"/>
</dbReference>
<reference evidence="15" key="2">
    <citation type="submission" date="2021-01" db="UniProtKB">
        <authorList>
            <consortium name="EnsemblMetazoa"/>
        </authorList>
    </citation>
    <scope>IDENTIFICATION</scope>
</reference>
<keyword evidence="3" id="KW-0813">Transport</keyword>
<keyword evidence="9 12" id="KW-0472">Membrane</keyword>
<feature type="transmembrane region" description="Helical" evidence="12">
    <location>
        <begin position="899"/>
        <end position="920"/>
    </location>
</feature>
<dbReference type="PROSITE" id="PS50893">
    <property type="entry name" value="ABC_TRANSPORTER_2"/>
    <property type="match status" value="2"/>
</dbReference>
<feature type="domain" description="ABC transporter" evidence="13">
    <location>
        <begin position="1179"/>
        <end position="1411"/>
    </location>
</feature>
<feature type="compositionally biased region" description="Basic and acidic residues" evidence="11">
    <location>
        <begin position="60"/>
        <end position="71"/>
    </location>
</feature>
<dbReference type="InterPro" id="IPR050173">
    <property type="entry name" value="ABC_transporter_C-like"/>
</dbReference>
<dbReference type="GO" id="GO:0016020">
    <property type="term" value="C:membrane"/>
    <property type="evidence" value="ECO:0000318"/>
    <property type="project" value="GO_Central"/>
</dbReference>
<feature type="transmembrane region" description="Helical" evidence="12">
    <location>
        <begin position="977"/>
        <end position="1010"/>
    </location>
</feature>
<dbReference type="GO" id="GO:0055085">
    <property type="term" value="P:transmembrane transport"/>
    <property type="evidence" value="ECO:0000318"/>
    <property type="project" value="GO_Central"/>
</dbReference>
<evidence type="ECO:0000256" key="8">
    <source>
        <dbReference type="ARBA" id="ARBA00022989"/>
    </source>
</evidence>
<feature type="compositionally biased region" description="Basic and acidic residues" evidence="11">
    <location>
        <begin position="16"/>
        <end position="26"/>
    </location>
</feature>
<keyword evidence="10" id="KW-0325">Glycoprotein</keyword>
<keyword evidence="5" id="KW-0677">Repeat</keyword>
<evidence type="ECO:0008006" key="17">
    <source>
        <dbReference type="Google" id="ProtNLM"/>
    </source>
</evidence>
<accession>A0A7M7PMA9</accession>
<dbReference type="InterPro" id="IPR003593">
    <property type="entry name" value="AAA+_ATPase"/>
</dbReference>
<evidence type="ECO:0000256" key="11">
    <source>
        <dbReference type="SAM" id="MobiDB-lite"/>
    </source>
</evidence>
<dbReference type="GO" id="GO:0016887">
    <property type="term" value="F:ATP hydrolysis activity"/>
    <property type="evidence" value="ECO:0007669"/>
    <property type="project" value="InterPro"/>
</dbReference>
<name>A0A7M7PMA9_STRPU</name>
<dbReference type="GO" id="GO:0140359">
    <property type="term" value="F:ABC-type transporter activity"/>
    <property type="evidence" value="ECO:0000318"/>
    <property type="project" value="GO_Central"/>
</dbReference>
<dbReference type="InterPro" id="IPR036640">
    <property type="entry name" value="ABC1_TM_sf"/>
</dbReference>
<feature type="transmembrane region" description="Helical" evidence="12">
    <location>
        <begin position="1107"/>
        <end position="1129"/>
    </location>
</feature>
<comment type="subcellular location">
    <subcellularLocation>
        <location evidence="1">Endomembrane system</location>
        <topology evidence="1">Multi-pass membrane protein</topology>
    </subcellularLocation>
</comment>
<feature type="transmembrane region" description="Helical" evidence="12">
    <location>
        <begin position="1080"/>
        <end position="1101"/>
    </location>
</feature>
<dbReference type="PANTHER" id="PTHR24223">
    <property type="entry name" value="ATP-BINDING CASSETTE SUB-FAMILY C"/>
    <property type="match status" value="1"/>
</dbReference>
<evidence type="ECO:0000256" key="5">
    <source>
        <dbReference type="ARBA" id="ARBA00022737"/>
    </source>
</evidence>
<dbReference type="Gene3D" id="1.20.1560.10">
    <property type="entry name" value="ABC transporter type 1, transmembrane domain"/>
    <property type="match status" value="2"/>
</dbReference>
<dbReference type="OMA" id="WPSSGMI"/>
<dbReference type="Proteomes" id="UP000007110">
    <property type="component" value="Unassembled WGS sequence"/>
</dbReference>
<feature type="transmembrane region" description="Helical" evidence="12">
    <location>
        <begin position="223"/>
        <end position="246"/>
    </location>
</feature>
<feature type="transmembrane region" description="Helical" evidence="12">
    <location>
        <begin position="409"/>
        <end position="428"/>
    </location>
</feature>
<dbReference type="KEGG" id="spu:590074"/>
<dbReference type="GeneID" id="590074"/>
<protein>
    <recommendedName>
        <fullName evidence="17">Multidrug resistance-associated protein 5</fullName>
    </recommendedName>
</protein>
<evidence type="ECO:0000256" key="6">
    <source>
        <dbReference type="ARBA" id="ARBA00022741"/>
    </source>
</evidence>
<dbReference type="CDD" id="cd18599">
    <property type="entry name" value="ABC_6TM_MRP5_8_9_D2"/>
    <property type="match status" value="1"/>
</dbReference>
<dbReference type="InterPro" id="IPR003439">
    <property type="entry name" value="ABC_transporter-like_ATP-bd"/>
</dbReference>
<feature type="region of interest" description="Disordered" evidence="11">
    <location>
        <begin position="1"/>
        <end position="100"/>
    </location>
</feature>
<keyword evidence="7" id="KW-0067">ATP-binding</keyword>
<evidence type="ECO:0000259" key="14">
    <source>
        <dbReference type="PROSITE" id="PS50929"/>
    </source>
</evidence>
<dbReference type="Gene3D" id="3.40.50.300">
    <property type="entry name" value="P-loop containing nucleotide triphosphate hydrolases"/>
    <property type="match status" value="2"/>
</dbReference>
<organism evidence="15 16">
    <name type="scientific">Strongylocentrotus purpuratus</name>
    <name type="common">Purple sea urchin</name>
    <dbReference type="NCBI Taxonomy" id="7668"/>
    <lineage>
        <taxon>Eukaryota</taxon>
        <taxon>Metazoa</taxon>
        <taxon>Echinodermata</taxon>
        <taxon>Eleutherozoa</taxon>
        <taxon>Echinozoa</taxon>
        <taxon>Echinoidea</taxon>
        <taxon>Euechinoidea</taxon>
        <taxon>Echinacea</taxon>
        <taxon>Camarodonta</taxon>
        <taxon>Echinidea</taxon>
        <taxon>Strongylocentrotidae</taxon>
        <taxon>Strongylocentrotus</taxon>
    </lineage>
</organism>
<evidence type="ECO:0000256" key="3">
    <source>
        <dbReference type="ARBA" id="ARBA00022448"/>
    </source>
</evidence>
<evidence type="ECO:0000256" key="2">
    <source>
        <dbReference type="ARBA" id="ARBA00009726"/>
    </source>
</evidence>
<feature type="domain" description="ABC transmembrane type-1" evidence="14">
    <location>
        <begin position="183"/>
        <end position="463"/>
    </location>
</feature>
<dbReference type="SUPFAM" id="SSF90123">
    <property type="entry name" value="ABC transporter transmembrane region"/>
    <property type="match status" value="2"/>
</dbReference>